<dbReference type="AlphaFoldDB" id="K1W4B1"/>
<dbReference type="EMBL" id="JH921486">
    <property type="protein sequence ID" value="EKD11815.1"/>
    <property type="molecule type" value="Genomic_DNA"/>
</dbReference>
<dbReference type="GeneID" id="18765954"/>
<evidence type="ECO:0000313" key="2">
    <source>
        <dbReference type="EMBL" id="EKD11815.1"/>
    </source>
</evidence>
<dbReference type="KEGG" id="mbe:MBM_10031"/>
<dbReference type="OrthoDB" id="5207413at2759"/>
<name>K1W4B1_MARBU</name>
<accession>K1W4B1</accession>
<evidence type="ECO:0000313" key="3">
    <source>
        <dbReference type="Proteomes" id="UP000006753"/>
    </source>
</evidence>
<feature type="region of interest" description="Disordered" evidence="1">
    <location>
        <begin position="52"/>
        <end position="203"/>
    </location>
</feature>
<dbReference type="InParanoid" id="K1W4B1"/>
<proteinExistence type="predicted"/>
<dbReference type="OMA" id="AMMTVDS"/>
<feature type="compositionally biased region" description="Basic and acidic residues" evidence="1">
    <location>
        <begin position="149"/>
        <end position="161"/>
    </location>
</feature>
<evidence type="ECO:0000256" key="1">
    <source>
        <dbReference type="SAM" id="MobiDB-lite"/>
    </source>
</evidence>
<feature type="region of interest" description="Disordered" evidence="1">
    <location>
        <begin position="13"/>
        <end position="32"/>
    </location>
</feature>
<keyword evidence="3" id="KW-1185">Reference proteome</keyword>
<reference evidence="2 3" key="1">
    <citation type="journal article" date="2012" name="BMC Genomics">
        <title>Sequencing the genome of Marssonina brunnea reveals fungus-poplar co-evolution.</title>
        <authorList>
            <person name="Zhu S."/>
            <person name="Cao Y.-Z."/>
            <person name="Jiang C."/>
            <person name="Tan B.-Y."/>
            <person name="Wang Z."/>
            <person name="Feng S."/>
            <person name="Zhang L."/>
            <person name="Su X.-H."/>
            <person name="Brejova B."/>
            <person name="Vinar T."/>
            <person name="Xu M."/>
            <person name="Wang M.-X."/>
            <person name="Zhang S.-G."/>
            <person name="Huang M.-R."/>
            <person name="Wu R."/>
            <person name="Zhou Y."/>
        </authorList>
    </citation>
    <scope>NUCLEOTIDE SEQUENCE [LARGE SCALE GENOMIC DNA]</scope>
    <source>
        <strain evidence="2 3">MB_m1</strain>
    </source>
</reference>
<feature type="compositionally biased region" description="Polar residues" evidence="1">
    <location>
        <begin position="106"/>
        <end position="117"/>
    </location>
</feature>
<feature type="compositionally biased region" description="Low complexity" evidence="1">
    <location>
        <begin position="132"/>
        <end position="143"/>
    </location>
</feature>
<sequence>MASWEPCYHHHHYHHPPPPPPPAGSHSRLRSPHRVSWPGLFVRVEFGVSFSNRGEDPRIASVAYGTPRGLQESLYRRRRQQQQRPREEPASPGWDPHSQAHEAASFESQRPSFTPTPLSGGCSRSEHYAAEQQQQQQRQPYYHQLRRRAACERTGGDDSQQRPRSAPPPSPSSLSDLRSDPSSPPLTPSGTRGPLLHAPSMPIGRVEERVVDRPLPPLPSQFRLGEDDLPWTTEPWLLEYPESDCASPPPLVWRADEQLEDGRREDPQRVGILAELQQAMLTVDSLSQARSGWAPWTLETAEEDMSRGPMGLGWATRSDEHGRTWFPLSYRPILHAREASSRVLEAS</sequence>
<dbReference type="HOGENOM" id="CLU_874634_0_0_1"/>
<protein>
    <submittedName>
        <fullName evidence="2">Uncharacterized protein</fullName>
    </submittedName>
</protein>
<organism evidence="2 3">
    <name type="scientific">Marssonina brunnea f. sp. multigermtubi (strain MB_m1)</name>
    <name type="common">Marssonina leaf spot fungus</name>
    <dbReference type="NCBI Taxonomy" id="1072389"/>
    <lineage>
        <taxon>Eukaryota</taxon>
        <taxon>Fungi</taxon>
        <taxon>Dikarya</taxon>
        <taxon>Ascomycota</taxon>
        <taxon>Pezizomycotina</taxon>
        <taxon>Leotiomycetes</taxon>
        <taxon>Helotiales</taxon>
        <taxon>Drepanopezizaceae</taxon>
        <taxon>Drepanopeziza</taxon>
    </lineage>
</organism>
<dbReference type="Proteomes" id="UP000006753">
    <property type="component" value="Unassembled WGS sequence"/>
</dbReference>
<gene>
    <name evidence="2" type="ORF">MBM_10031</name>
</gene>